<feature type="domain" description="RNA polymerase Rpb1" evidence="8">
    <location>
        <begin position="2"/>
        <end position="65"/>
    </location>
</feature>
<dbReference type="Gene3D" id="1.10.150.390">
    <property type="match status" value="1"/>
</dbReference>
<feature type="domain" description="RNA polymerase Rpb1" evidence="10">
    <location>
        <begin position="94"/>
        <end position="173"/>
    </location>
</feature>
<accession>A0A1X9PTX9</accession>
<dbReference type="GO" id="GO:0003899">
    <property type="term" value="F:DNA-directed RNA polymerase activity"/>
    <property type="evidence" value="ECO:0007669"/>
    <property type="project" value="UniProtKB-UniRule"/>
</dbReference>
<dbReference type="Pfam" id="PF04998">
    <property type="entry name" value="RNA_pol_Rpb1_5"/>
    <property type="match status" value="2"/>
</dbReference>
<dbReference type="NCBIfam" id="TIGR02388">
    <property type="entry name" value="rpoC2_cyan"/>
    <property type="match status" value="1"/>
</dbReference>
<dbReference type="InterPro" id="IPR007081">
    <property type="entry name" value="RNA_pol_Rpb1_5"/>
</dbReference>
<proteinExistence type="inferred from homology"/>
<protein>
    <recommendedName>
        <fullName evidence="7">DNA-directed RNA polymerase subunit beta''</fullName>
        <ecNumber evidence="7">2.7.7.6</ecNumber>
    </recommendedName>
    <alternativeName>
        <fullName evidence="7">PEP</fullName>
    </alternativeName>
    <alternativeName>
        <fullName evidence="7">Plastid-encoded RNA polymerase subunit beta''</fullName>
        <shortName evidence="7">RNA polymerase subunit beta''</shortName>
    </alternativeName>
</protein>
<keyword evidence="2 7" id="KW-0808">Transferase</keyword>
<feature type="binding site" evidence="7">
    <location>
        <position position="223"/>
    </location>
    <ligand>
        <name>Zn(2+)</name>
        <dbReference type="ChEBI" id="CHEBI:29105"/>
    </ligand>
</feature>
<dbReference type="HAMAP" id="MF_01324">
    <property type="entry name" value="RNApol_bact_RpoC2"/>
    <property type="match status" value="1"/>
</dbReference>
<comment type="subcellular location">
    <subcellularLocation>
        <location evidence="7">Plastid</location>
        <location evidence="7">Chloroplast</location>
    </subcellularLocation>
</comment>
<evidence type="ECO:0000256" key="3">
    <source>
        <dbReference type="ARBA" id="ARBA00022695"/>
    </source>
</evidence>
<evidence type="ECO:0000256" key="6">
    <source>
        <dbReference type="ARBA" id="ARBA00023163"/>
    </source>
</evidence>
<keyword evidence="11" id="KW-0934">Plastid</keyword>
<dbReference type="InterPro" id="IPR007066">
    <property type="entry name" value="RNA_pol_Rpb1_3"/>
</dbReference>
<dbReference type="Gene3D" id="1.10.1790.20">
    <property type="match status" value="1"/>
</dbReference>
<dbReference type="GO" id="GO:0003677">
    <property type="term" value="F:DNA binding"/>
    <property type="evidence" value="ECO:0007669"/>
    <property type="project" value="UniProtKB-UniRule"/>
</dbReference>
<keyword evidence="3 7" id="KW-0548">Nucleotidyltransferase</keyword>
<dbReference type="CDD" id="cd02655">
    <property type="entry name" value="RNAP_beta'_C"/>
    <property type="match status" value="1"/>
</dbReference>
<dbReference type="PANTHER" id="PTHR19376:SF68">
    <property type="entry name" value="DNA-DIRECTED RNA POLYMERASE SUBUNIT BETA"/>
    <property type="match status" value="1"/>
</dbReference>
<evidence type="ECO:0000259" key="9">
    <source>
        <dbReference type="Pfam" id="PF04998"/>
    </source>
</evidence>
<dbReference type="InterPro" id="IPR038120">
    <property type="entry name" value="Rpb1_funnel_sf"/>
</dbReference>
<evidence type="ECO:0000259" key="10">
    <source>
        <dbReference type="Pfam" id="PF05000"/>
    </source>
</evidence>
<dbReference type="Gene3D" id="1.10.274.100">
    <property type="entry name" value="RNA polymerase Rpb1, domain 3"/>
    <property type="match status" value="1"/>
</dbReference>
<dbReference type="InterPro" id="IPR007083">
    <property type="entry name" value="RNA_pol_Rpb1_4"/>
</dbReference>
<comment type="similarity">
    <text evidence="7">Belongs to the RNA polymerase beta' chain family. RpoC2 subfamily.</text>
</comment>
<evidence type="ECO:0000256" key="7">
    <source>
        <dbReference type="HAMAP-Rule" id="MF_01324"/>
    </source>
</evidence>
<name>A0A1X9PTX9_9RHOD</name>
<keyword evidence="11" id="KW-0150">Chloroplast</keyword>
<evidence type="ECO:0000256" key="2">
    <source>
        <dbReference type="ARBA" id="ARBA00022679"/>
    </source>
</evidence>
<dbReference type="SUPFAM" id="SSF64484">
    <property type="entry name" value="beta and beta-prime subunits of DNA dependent RNA-polymerase"/>
    <property type="match status" value="1"/>
</dbReference>
<dbReference type="GO" id="GO:0008270">
    <property type="term" value="F:zinc ion binding"/>
    <property type="evidence" value="ECO:0007669"/>
    <property type="project" value="UniProtKB-UniRule"/>
</dbReference>
<comment type="function">
    <text evidence="7">DNA-dependent RNA polymerase catalyzes the transcription of DNA into RNA using the four ribonucleoside triphosphates as substrates.</text>
</comment>
<evidence type="ECO:0000259" key="8">
    <source>
        <dbReference type="Pfam" id="PF04983"/>
    </source>
</evidence>
<dbReference type="PANTHER" id="PTHR19376">
    <property type="entry name" value="DNA-DIRECTED RNA POLYMERASE"/>
    <property type="match status" value="1"/>
</dbReference>
<dbReference type="AlphaFoldDB" id="A0A1X9PTX9"/>
<dbReference type="InterPro" id="IPR042102">
    <property type="entry name" value="RNA_pol_Rpb1_3_sf"/>
</dbReference>
<dbReference type="EC" id="2.7.7.6" evidence="7"/>
<geneLocation type="chloroplast" evidence="11"/>
<dbReference type="GO" id="GO:0009507">
    <property type="term" value="C:chloroplast"/>
    <property type="evidence" value="ECO:0007669"/>
    <property type="project" value="UniProtKB-SubCell"/>
</dbReference>
<organism evidence="11">
    <name type="scientific">Corynoplastis japonica</name>
    <dbReference type="NCBI Taxonomy" id="700918"/>
    <lineage>
        <taxon>Eukaryota</taxon>
        <taxon>Rhodophyta</taxon>
        <taxon>Rhodellophyceae</taxon>
        <taxon>Rhodellales</taxon>
        <taxon>Rhodellaceae</taxon>
        <taxon>Corynoplastis</taxon>
    </lineage>
</organism>
<feature type="binding site" evidence="7">
    <location>
        <position position="304"/>
    </location>
    <ligand>
        <name>Zn(2+)</name>
        <dbReference type="ChEBI" id="CHEBI:29105"/>
    </ligand>
</feature>
<evidence type="ECO:0000256" key="4">
    <source>
        <dbReference type="ARBA" id="ARBA00022723"/>
    </source>
</evidence>
<keyword evidence="6 7" id="KW-0804">Transcription</keyword>
<keyword evidence="4 7" id="KW-0479">Metal-binding</keyword>
<feature type="domain" description="RNA polymerase Rpb1" evidence="9">
    <location>
        <begin position="175"/>
        <end position="816"/>
    </location>
</feature>
<dbReference type="GO" id="GO:0000428">
    <property type="term" value="C:DNA-directed RNA polymerase complex"/>
    <property type="evidence" value="ECO:0007669"/>
    <property type="project" value="UniProtKB-KW"/>
</dbReference>
<comment type="subunit">
    <text evidence="7">In plastids the minimal PEP RNA polymerase catalytic core is composed of four subunits: alpha, beta, beta', and beta''. When a (nuclear-encoded) sigma factor is associated with the core the holoenzyme is formed, which can initiate transcription.</text>
</comment>
<dbReference type="Pfam" id="PF05000">
    <property type="entry name" value="RNA_pol_Rpb1_4"/>
    <property type="match status" value="1"/>
</dbReference>
<dbReference type="InterPro" id="IPR012756">
    <property type="entry name" value="DNA-dir_RpoC2_beta_pp"/>
</dbReference>
<comment type="cofactor">
    <cofactor evidence="7">
        <name>Zn(2+)</name>
        <dbReference type="ChEBI" id="CHEBI:29105"/>
    </cofactor>
    <text evidence="7">Binds 1 Zn(2+) ion per subunit.</text>
</comment>
<feature type="domain" description="RNA polymerase Rpb1" evidence="9">
    <location>
        <begin position="1016"/>
        <end position="1100"/>
    </location>
</feature>
<dbReference type="GO" id="GO:0006351">
    <property type="term" value="P:DNA-templated transcription"/>
    <property type="evidence" value="ECO:0007669"/>
    <property type="project" value="UniProtKB-UniRule"/>
</dbReference>
<gene>
    <name evidence="7 11" type="primary">rpoC2</name>
</gene>
<keyword evidence="5 7" id="KW-0862">Zinc</keyword>
<feature type="binding site" evidence="7">
    <location>
        <position position="297"/>
    </location>
    <ligand>
        <name>Zn(2+)</name>
        <dbReference type="ChEBI" id="CHEBI:29105"/>
    </ligand>
</feature>
<dbReference type="EMBL" id="KY709210">
    <property type="protein sequence ID" value="ARO90956.1"/>
    <property type="molecule type" value="Genomic_DNA"/>
</dbReference>
<keyword evidence="1 7" id="KW-0240">DNA-directed RNA polymerase</keyword>
<evidence type="ECO:0000313" key="11">
    <source>
        <dbReference type="EMBL" id="ARO90956.1"/>
    </source>
</evidence>
<comment type="catalytic activity">
    <reaction evidence="7">
        <text>RNA(n) + a ribonucleoside 5'-triphosphate = RNA(n+1) + diphosphate</text>
        <dbReference type="Rhea" id="RHEA:21248"/>
        <dbReference type="Rhea" id="RHEA-COMP:14527"/>
        <dbReference type="Rhea" id="RHEA-COMP:17342"/>
        <dbReference type="ChEBI" id="CHEBI:33019"/>
        <dbReference type="ChEBI" id="CHEBI:61557"/>
        <dbReference type="ChEBI" id="CHEBI:140395"/>
        <dbReference type="EC" id="2.7.7.6"/>
    </reaction>
</comment>
<evidence type="ECO:0000256" key="1">
    <source>
        <dbReference type="ARBA" id="ARBA00022478"/>
    </source>
</evidence>
<dbReference type="Pfam" id="PF04983">
    <property type="entry name" value="RNA_pol_Rpb1_3"/>
    <property type="match status" value="1"/>
</dbReference>
<reference evidence="11" key="1">
    <citation type="submission" date="2017-03" db="EMBL/GenBank/DDBJ databases">
        <title>The new red algal subphylum Proteorhodophytina comprises the largest and most divergent plastid genomes known.</title>
        <authorList>
            <person name="Munoz-Gomez S.A."/>
            <person name="Mejia-Franco F.G."/>
            <person name="Durnin K."/>
            <person name="Morgan C."/>
            <person name="Grisdale C.J."/>
            <person name="Archibald J.M."/>
            <person name="Slamovits C.H."/>
        </authorList>
    </citation>
    <scope>NUCLEOTIDE SEQUENCE</scope>
    <source>
        <strain evidence="11">NIES-2662</strain>
    </source>
</reference>
<evidence type="ECO:0000256" key="5">
    <source>
        <dbReference type="ARBA" id="ARBA00022833"/>
    </source>
</evidence>
<sequence length="1157" mass="130250">MINNNVKQQLKFTNYVIDKGQLKKLIAWAFRTYGITRAANMADKLKDLGFHYATKAGISLSLEDLRIPPAKTELLNFTIELTMATEHKYSRGEITVVERFQKVIDTWNNASESLKNKVIQYFKTTDPLNPVYMMAFSGARGNISQVRQLVGMRGLMSDPQGQIIDLPIASNFREGLTVTEYFISSYGARKGLVDTALRTADSGYLTRRLVDVAQDMIIREIDCNTEKGIVLEDMVDNQKTLITLEQSLIGRILAENIYCNKTGKLIAQSKHDIDPDLSKEIIKNNIQKVLVRSPLTCESRNSICQYCYGWNLAHGKLVDLGEAVGIIAAQSIGEPGTQLTMRTFHTGGVFTGELADPIYAPITGVINYPKNCKLTSIRTRHGEAAGFKVEENMQIIIKNNSTEKKSVPLPEGAILFYKDIIAESPINTRLENAQKHIVTDLSGQVYFSDLIVEEVRKHHTTRVTQKGGIIWILSGQVYNIPDIAEIIVQPDQMVLENGILAQLQLKNKYKGQILLNKSSNNYVQDIKIVTDWLDFTNLKIGWDSLSSKYVLDTTTNEKFVFRVQSHENIINNQIIADLVSSTYKTPTGGIVKYLDLPVSKHKIGIDQEAYEILGPGYILLIPEETHEFNKDISLLLVENNQLVDSGTEINSFCSNYGMVSILHKDDKEIIIKPGQLYPIADNKLLKGKIRGFLRPGEKIHQNLVSDKLVYWELIIKDDMYFILIRPVIVYSIPERIKSFEEEFAGISYNKQLSLKLSRRISFKDGERIKSVKGVELIQTHLVVSIPTKDLSLSISNRFSRKENSNNLFSLKLMTLEVLSIKQEVLEYAELGKNQKITKVLVKDKDMVEADSVIAQTEILSNDNGQVKTITSNLNNNRRILIVADNDNLKHQITWLKTGDWVYDGLISENLFASCCGQVVQITQNEIVIRIAQPYLVSNLIILYVNHNDLLKNSETLAVLVYKRAKTGDIVQGLPRIEEILEARKKIEGHLNPHELLDSSFLNYCKSGLELYDAAQLSFQEIQSFLVNEIQLVYQSQGVDISDKHIEVIVRQMTSKVKTENGGETGYLPGEIVELEKINDVNKTMIVMNKLQATYWPILLGITKASLNTNSFISAASFQETTKVLTEAAISGRLDWLRGLKENVIIGRLIPAGTGFVS</sequence>
<dbReference type="Gene3D" id="1.10.132.30">
    <property type="match status" value="1"/>
</dbReference>
<dbReference type="InterPro" id="IPR045867">
    <property type="entry name" value="DNA-dir_RpoC_beta_prime"/>
</dbReference>
<feature type="binding site" evidence="7">
    <location>
        <position position="307"/>
    </location>
    <ligand>
        <name>Zn(2+)</name>
        <dbReference type="ChEBI" id="CHEBI:29105"/>
    </ligand>
</feature>